<evidence type="ECO:0000313" key="4">
    <source>
        <dbReference type="EMBL" id="UNV85413.1"/>
    </source>
</evidence>
<dbReference type="EMBL" id="AFQE01000137">
    <property type="protein sequence ID" value="EGQ74622.1"/>
    <property type="molecule type" value="Genomic_DNA"/>
</dbReference>
<protein>
    <submittedName>
        <fullName evidence="3">Uncharacterized protein</fullName>
    </submittedName>
</protein>
<keyword evidence="2" id="KW-1133">Transmembrane helix</keyword>
<evidence type="ECO:0000313" key="6">
    <source>
        <dbReference type="Proteomes" id="UP000829455"/>
    </source>
</evidence>
<dbReference type="Proteomes" id="UP000004982">
    <property type="component" value="Unassembled WGS sequence"/>
</dbReference>
<proteinExistence type="predicted"/>
<accession>A0AA36UGK7</accession>
<reference evidence="4 6" key="2">
    <citation type="submission" date="2022-03" db="EMBL/GenBank/DDBJ databases">
        <title>Genome sequencing of Neisseria macacae.</title>
        <authorList>
            <person name="Baek M.-G."/>
        </authorList>
    </citation>
    <scope>NUCLEOTIDE SEQUENCE [LARGE SCALE GENOMIC DNA]</scope>
    <source>
        <strain evidence="4 6">ATCC 33926</strain>
    </source>
</reference>
<evidence type="ECO:0000256" key="1">
    <source>
        <dbReference type="SAM" id="MobiDB-lite"/>
    </source>
</evidence>
<dbReference type="AlphaFoldDB" id="A0AA36UGK7"/>
<gene>
    <name evidence="3" type="ORF">HMPREF9418_2778</name>
    <name evidence="4" type="ORF">MON40_02495</name>
</gene>
<dbReference type="Proteomes" id="UP000829455">
    <property type="component" value="Chromosome"/>
</dbReference>
<feature type="transmembrane region" description="Helical" evidence="2">
    <location>
        <begin position="23"/>
        <end position="46"/>
    </location>
</feature>
<dbReference type="RefSeq" id="WP_003780183.1">
    <property type="nucleotide sequence ID" value="NZ_CP094241.1"/>
</dbReference>
<name>A0AA36UGK7_9NEIS</name>
<organism evidence="3 5">
    <name type="scientific">Neisseria macacae ATCC 33926</name>
    <dbReference type="NCBI Taxonomy" id="997348"/>
    <lineage>
        <taxon>Bacteria</taxon>
        <taxon>Pseudomonadati</taxon>
        <taxon>Pseudomonadota</taxon>
        <taxon>Betaproteobacteria</taxon>
        <taxon>Neisseriales</taxon>
        <taxon>Neisseriaceae</taxon>
        <taxon>Neisseria</taxon>
    </lineage>
</organism>
<feature type="region of interest" description="Disordered" evidence="1">
    <location>
        <begin position="95"/>
        <end position="146"/>
    </location>
</feature>
<keyword evidence="6" id="KW-1185">Reference proteome</keyword>
<keyword evidence="2" id="KW-0472">Membrane</keyword>
<sequence>MDQNNTPHPNVPNDTAVMTVKDWLITFLILAIPIVGLVMIFVWAFGDGNKNRKHFMQAYLWLMLVCFIIMIPLVFFVMTRLPAAVMQQQNFGQPAYEAPMNNMPSEKFDANSLPEQETSADDMSEQENEAASEVSEEVPENAESAQ</sequence>
<feature type="compositionally biased region" description="Acidic residues" evidence="1">
    <location>
        <begin position="118"/>
        <end position="140"/>
    </location>
</feature>
<dbReference type="EMBL" id="CP094241">
    <property type="protein sequence ID" value="UNV85413.1"/>
    <property type="molecule type" value="Genomic_DNA"/>
</dbReference>
<reference evidence="3 5" key="1">
    <citation type="submission" date="2011-05" db="EMBL/GenBank/DDBJ databases">
        <authorList>
            <person name="Muzny D."/>
            <person name="Qin X."/>
            <person name="Deng J."/>
            <person name="Jiang H."/>
            <person name="Liu Y."/>
            <person name="Qu J."/>
            <person name="Song X.-Z."/>
            <person name="Zhang L."/>
            <person name="Thornton R."/>
            <person name="Coyle M."/>
            <person name="Francisco L."/>
            <person name="Jackson L."/>
            <person name="Javaid M."/>
            <person name="Korchina V."/>
            <person name="Kovar C."/>
            <person name="Mata R."/>
            <person name="Mathew T."/>
            <person name="Ngo R."/>
            <person name="Nguyen L."/>
            <person name="Nguyen N."/>
            <person name="Okwuonu G."/>
            <person name="Ongeri F."/>
            <person name="Pham C."/>
            <person name="Simmons D."/>
            <person name="Wilczek-Boney K."/>
            <person name="Hale W."/>
            <person name="Jakkamsetti A."/>
            <person name="Pham P."/>
            <person name="Ruth R."/>
            <person name="San Lucas F."/>
            <person name="Warren J."/>
            <person name="Zhang J."/>
            <person name="Zhao Z."/>
            <person name="Zhou C."/>
            <person name="Zhu D."/>
            <person name="Lee S."/>
            <person name="Bess C."/>
            <person name="Blankenburg K."/>
            <person name="Forbes L."/>
            <person name="Fu Q."/>
            <person name="Gubbala S."/>
            <person name="Hirani K."/>
            <person name="Jayaseelan J.C."/>
            <person name="Lara F."/>
            <person name="Munidasa M."/>
            <person name="Palculict T."/>
            <person name="Patil S."/>
            <person name="Pu L.-L."/>
            <person name="Saada N."/>
            <person name="Tang L."/>
            <person name="Weissenberger G."/>
            <person name="Zhu Y."/>
            <person name="Hemphill L."/>
            <person name="Shang Y."/>
            <person name="Youmans B."/>
            <person name="Ayvaz T."/>
            <person name="Ross M."/>
            <person name="Santibanez J."/>
            <person name="Aqrawi P."/>
            <person name="Gross S."/>
            <person name="Joshi V."/>
            <person name="Fowler G."/>
            <person name="Nazareth L."/>
            <person name="Reid J."/>
            <person name="Worley K."/>
            <person name="Petrosino J."/>
            <person name="Highlander S."/>
            <person name="Gibbs R."/>
        </authorList>
    </citation>
    <scope>NUCLEOTIDE SEQUENCE [LARGE SCALE GENOMIC DNA]</scope>
    <source>
        <strain evidence="3 5">ATCC 33926</strain>
    </source>
</reference>
<evidence type="ECO:0000313" key="5">
    <source>
        <dbReference type="Proteomes" id="UP000004982"/>
    </source>
</evidence>
<evidence type="ECO:0000313" key="3">
    <source>
        <dbReference type="EMBL" id="EGQ74622.1"/>
    </source>
</evidence>
<keyword evidence="2" id="KW-0812">Transmembrane</keyword>
<evidence type="ECO:0000256" key="2">
    <source>
        <dbReference type="SAM" id="Phobius"/>
    </source>
</evidence>
<feature type="transmembrane region" description="Helical" evidence="2">
    <location>
        <begin position="58"/>
        <end position="78"/>
    </location>
</feature>